<comment type="caution">
    <text evidence="3">The sequence shown here is derived from an EMBL/GenBank/DDBJ whole genome shotgun (WGS) entry which is preliminary data.</text>
</comment>
<dbReference type="OrthoDB" id="264860at2759"/>
<evidence type="ECO:0000313" key="3">
    <source>
        <dbReference type="EMBL" id="GET91230.1"/>
    </source>
</evidence>
<evidence type="ECO:0000256" key="2">
    <source>
        <dbReference type="SAM" id="Phobius"/>
    </source>
</evidence>
<reference evidence="3" key="1">
    <citation type="submission" date="2019-11" db="EMBL/GenBank/DDBJ databases">
        <title>Leishmania tarentolae CDS.</title>
        <authorList>
            <person name="Goto Y."/>
            <person name="Yamagishi J."/>
        </authorList>
    </citation>
    <scope>NUCLEOTIDE SEQUENCE [LARGE SCALE GENOMIC DNA]</scope>
    <source>
        <strain evidence="3">Parrot Tar II</strain>
    </source>
</reference>
<dbReference type="EMBL" id="BLBS01000047">
    <property type="protein sequence ID" value="GET91230.1"/>
    <property type="molecule type" value="Genomic_DNA"/>
</dbReference>
<proteinExistence type="predicted"/>
<evidence type="ECO:0000256" key="1">
    <source>
        <dbReference type="SAM" id="MobiDB-lite"/>
    </source>
</evidence>
<keyword evidence="4" id="KW-1185">Reference proteome</keyword>
<keyword evidence="2" id="KW-0812">Transmembrane</keyword>
<accession>A0A640KNB6</accession>
<protein>
    <submittedName>
        <fullName evidence="3">Uncharacterized protein</fullName>
    </submittedName>
</protein>
<gene>
    <name evidence="3" type="ORF">LtaPh_3126800</name>
</gene>
<feature type="compositionally biased region" description="Polar residues" evidence="1">
    <location>
        <begin position="108"/>
        <end position="121"/>
    </location>
</feature>
<evidence type="ECO:0000313" key="4">
    <source>
        <dbReference type="Proteomes" id="UP000419144"/>
    </source>
</evidence>
<feature type="region of interest" description="Disordered" evidence="1">
    <location>
        <begin position="85"/>
        <end position="130"/>
    </location>
</feature>
<keyword evidence="2" id="KW-0472">Membrane</keyword>
<dbReference type="AlphaFoldDB" id="A0A640KNB6"/>
<feature type="transmembrane region" description="Helical" evidence="2">
    <location>
        <begin position="12"/>
        <end position="33"/>
    </location>
</feature>
<dbReference type="VEuPathDB" id="TriTrypDB:LtaPh_3126800"/>
<name>A0A640KNB6_LEITA</name>
<keyword evidence="2" id="KW-1133">Transmembrane helix</keyword>
<dbReference type="Proteomes" id="UP000419144">
    <property type="component" value="Unassembled WGS sequence"/>
</dbReference>
<organism evidence="3 4">
    <name type="scientific">Leishmania tarentolae</name>
    <name type="common">Sauroleishmania tarentolae</name>
    <dbReference type="NCBI Taxonomy" id="5689"/>
    <lineage>
        <taxon>Eukaryota</taxon>
        <taxon>Discoba</taxon>
        <taxon>Euglenozoa</taxon>
        <taxon>Kinetoplastea</taxon>
        <taxon>Metakinetoplastina</taxon>
        <taxon>Trypanosomatida</taxon>
        <taxon>Trypanosomatidae</taxon>
        <taxon>Leishmaniinae</taxon>
        <taxon>Leishmania</taxon>
        <taxon>lizard Leishmania</taxon>
    </lineage>
</organism>
<sequence length="152" mass="16926">MLSSADTTVDAFLLVFPVLFGVLVPFVVAIGVYQCSSYRRVKVIYNKRIVAIREKLCHRLCQYELEGLVSIRQKVREHGLNNWCELSRDDDDDTSPGNNLRKEDHSAPSGSQASDPSNSKTFTDRGDNSCSSFILEDVSMLESEEGDSDGSQ</sequence>